<evidence type="ECO:0000259" key="6">
    <source>
        <dbReference type="Pfam" id="PF04586"/>
    </source>
</evidence>
<dbReference type="Pfam" id="PF04586">
    <property type="entry name" value="Peptidase_S78"/>
    <property type="match status" value="1"/>
</dbReference>
<organism evidence="9">
    <name type="scientific">uncultured Caudovirales phage</name>
    <dbReference type="NCBI Taxonomy" id="2100421"/>
    <lineage>
        <taxon>Viruses</taxon>
        <taxon>Duplodnaviria</taxon>
        <taxon>Heunggongvirae</taxon>
        <taxon>Uroviricota</taxon>
        <taxon>Caudoviricetes</taxon>
        <taxon>Peduoviridae</taxon>
        <taxon>Maltschvirus</taxon>
        <taxon>Maltschvirus maltsch</taxon>
    </lineage>
</organism>
<proteinExistence type="predicted"/>
<evidence type="ECO:0000313" key="9">
    <source>
        <dbReference type="EMBL" id="CAB4223235.1"/>
    </source>
</evidence>
<feature type="domain" description="Prohead serine protease" evidence="6">
    <location>
        <begin position="14"/>
        <end position="156"/>
    </location>
</feature>
<dbReference type="InterPro" id="IPR006433">
    <property type="entry name" value="Prohead_protease"/>
</dbReference>
<name>A0A6J5T637_9CAUD</name>
<dbReference type="EMBL" id="LR797536">
    <property type="protein sequence ID" value="CAB4223235.1"/>
    <property type="molecule type" value="Genomic_DNA"/>
</dbReference>
<evidence type="ECO:0000313" key="7">
    <source>
        <dbReference type="EMBL" id="CAB4176365.1"/>
    </source>
</evidence>
<sequence>MQTKSVDRPFELKALNEEGVFEGYGSVFGNLDTYADVVAPGAFKRSLREHKKSGTMPAMLWQHNPSEPIGVWTSMKEDSTGLYVSGQLAVKTDKGSMAYELLKMKALTGMSIGYETVQSTIDDKNKTRTLTDLNLWEVSLVTFPANGEARVQSVKAQEAIDQIKSLSDAEDFLRDSCSLSRHEATAFVSRLKAITQSDSGEGQKDDIAVACYRLANRFLRT</sequence>
<accession>A0A6J5T637</accession>
<dbReference type="InterPro" id="IPR054613">
    <property type="entry name" value="Peptidase_S78_dom"/>
</dbReference>
<protein>
    <submittedName>
        <fullName evidence="9">COG3740 Phage head maturation protease</fullName>
    </submittedName>
</protein>
<dbReference type="NCBIfam" id="TIGR01543">
    <property type="entry name" value="proheadase_HK97"/>
    <property type="match status" value="1"/>
</dbReference>
<reference evidence="9" key="1">
    <citation type="submission" date="2020-05" db="EMBL/GenBank/DDBJ databases">
        <authorList>
            <person name="Chiriac C."/>
            <person name="Salcher M."/>
            <person name="Ghai R."/>
            <person name="Kavagutti S V."/>
        </authorList>
    </citation>
    <scope>NUCLEOTIDE SEQUENCE</scope>
</reference>
<keyword evidence="5" id="KW-1273">Viral capsid maturation</keyword>
<evidence type="ECO:0000256" key="4">
    <source>
        <dbReference type="ARBA" id="ARBA00022950"/>
    </source>
</evidence>
<dbReference type="GO" id="GO:0046797">
    <property type="term" value="P:viral procapsid maturation"/>
    <property type="evidence" value="ECO:0007669"/>
    <property type="project" value="UniProtKB-KW"/>
</dbReference>
<evidence type="ECO:0000256" key="2">
    <source>
        <dbReference type="ARBA" id="ARBA00022670"/>
    </source>
</evidence>
<gene>
    <name evidence="8" type="ORF">UFOVP1425_26</name>
    <name evidence="9" type="ORF">UFOVP1672_4</name>
    <name evidence="7" type="ORF">UFOVP988_26</name>
</gene>
<keyword evidence="3" id="KW-0378">Hydrolase</keyword>
<dbReference type="GO" id="GO:0008233">
    <property type="term" value="F:peptidase activity"/>
    <property type="evidence" value="ECO:0007669"/>
    <property type="project" value="UniProtKB-KW"/>
</dbReference>
<dbReference type="GO" id="GO:0006508">
    <property type="term" value="P:proteolysis"/>
    <property type="evidence" value="ECO:0007669"/>
    <property type="project" value="UniProtKB-KW"/>
</dbReference>
<keyword evidence="4" id="KW-0118">Viral capsid assembly</keyword>
<keyword evidence="2 9" id="KW-0645">Protease</keyword>
<keyword evidence="1" id="KW-1188">Viral release from host cell</keyword>
<dbReference type="EMBL" id="LR797367">
    <property type="protein sequence ID" value="CAB4210623.1"/>
    <property type="molecule type" value="Genomic_DNA"/>
</dbReference>
<evidence type="ECO:0000313" key="8">
    <source>
        <dbReference type="EMBL" id="CAB4210623.1"/>
    </source>
</evidence>
<evidence type="ECO:0000256" key="5">
    <source>
        <dbReference type="ARBA" id="ARBA00023045"/>
    </source>
</evidence>
<dbReference type="EMBL" id="LR796943">
    <property type="protein sequence ID" value="CAB4176365.1"/>
    <property type="molecule type" value="Genomic_DNA"/>
</dbReference>
<evidence type="ECO:0000256" key="3">
    <source>
        <dbReference type="ARBA" id="ARBA00022801"/>
    </source>
</evidence>
<evidence type="ECO:0000256" key="1">
    <source>
        <dbReference type="ARBA" id="ARBA00022612"/>
    </source>
</evidence>